<comment type="cofactor">
    <cofactor evidence="1 7">
        <name>heme</name>
        <dbReference type="ChEBI" id="CHEBI:30413"/>
    </cofactor>
</comment>
<keyword evidence="6" id="KW-0503">Monooxygenase</keyword>
<protein>
    <submittedName>
        <fullName evidence="8">Cytochrome P450</fullName>
    </submittedName>
</protein>
<dbReference type="InterPro" id="IPR036396">
    <property type="entry name" value="Cyt_P450_sf"/>
</dbReference>
<dbReference type="SUPFAM" id="SSF48264">
    <property type="entry name" value="Cytochrome P450"/>
    <property type="match status" value="1"/>
</dbReference>
<dbReference type="PANTHER" id="PTHR47582:SF1">
    <property type="entry name" value="P450, PUTATIVE (EUROFUNG)-RELATED"/>
    <property type="match status" value="1"/>
</dbReference>
<dbReference type="InterPro" id="IPR053007">
    <property type="entry name" value="CYP450_monoxygenase_sec-met"/>
</dbReference>
<keyword evidence="9" id="KW-1185">Reference proteome</keyword>
<evidence type="ECO:0000256" key="5">
    <source>
        <dbReference type="ARBA" id="ARBA00023004"/>
    </source>
</evidence>
<evidence type="ECO:0000256" key="1">
    <source>
        <dbReference type="ARBA" id="ARBA00001971"/>
    </source>
</evidence>
<evidence type="ECO:0000256" key="2">
    <source>
        <dbReference type="ARBA" id="ARBA00004685"/>
    </source>
</evidence>
<evidence type="ECO:0000256" key="7">
    <source>
        <dbReference type="PIRSR" id="PIRSR602403-1"/>
    </source>
</evidence>
<sequence length="499" mass="56487">MPVHVAVRWHALFFDEERSGCIVAQTILPWIPYFGHVLGYIKHGDDYFSDLCDKTSLPTFNIGMASVNISLITPKMFKHLPKVHHLGLAPLVLEMFRRSLGLGKNSCDLLSEKDDHAKFFCKEVSRLFREELGPAQQVRKHALKIDEYICSHIAKGNDITAMDLEDWVFKCLVGSLGKALWGGEKGPFADDNFIKQLRIFLLNIQNLNNPVTLMIDKKVLHARQYVRQGFESFSFEEFRAAQGSGDQEDNLLDNVRQLCLQHGASTEGWTDYQMLLITGLAPNIMAASTWLMHHLLADPALQTSVREQLYRFVEASPDSIDLSQVSDACPLLAATWHEVLRFHGSFTLGRYVHQDTTLAGKYLLKKGTYALTPIRPHHRDARTWGPNPDEFHPERFLGSDGKINEARRRHLRVYGTFGLLCPGRFLAVHMAMALAVRMLLAFEYYALDGPHVIPQEAKDSVAGLATPAWDVKVGVRKPPINYDHVKFIFKAGLDTRIQE</sequence>
<dbReference type="GO" id="GO:0005506">
    <property type="term" value="F:iron ion binding"/>
    <property type="evidence" value="ECO:0007669"/>
    <property type="project" value="InterPro"/>
</dbReference>
<evidence type="ECO:0000313" key="8">
    <source>
        <dbReference type="EMBL" id="KAH7305558.1"/>
    </source>
</evidence>
<accession>A0A8K0SGF1</accession>
<keyword evidence="7" id="KW-0349">Heme</keyword>
<evidence type="ECO:0000256" key="4">
    <source>
        <dbReference type="ARBA" id="ARBA00022723"/>
    </source>
</evidence>
<dbReference type="InterPro" id="IPR001128">
    <property type="entry name" value="Cyt_P450"/>
</dbReference>
<keyword evidence="4 7" id="KW-0479">Metal-binding</keyword>
<dbReference type="AlphaFoldDB" id="A0A8K0SGF1"/>
<dbReference type="EMBL" id="JAGPNK010000018">
    <property type="protein sequence ID" value="KAH7305558.1"/>
    <property type="molecule type" value="Genomic_DNA"/>
</dbReference>
<keyword evidence="5 7" id="KW-0408">Iron</keyword>
<dbReference type="GO" id="GO:0016705">
    <property type="term" value="F:oxidoreductase activity, acting on paired donors, with incorporation or reduction of molecular oxygen"/>
    <property type="evidence" value="ECO:0007669"/>
    <property type="project" value="InterPro"/>
</dbReference>
<dbReference type="Pfam" id="PF00067">
    <property type="entry name" value="p450"/>
    <property type="match status" value="1"/>
</dbReference>
<comment type="caution">
    <text evidence="8">The sequence shown here is derived from an EMBL/GenBank/DDBJ whole genome shotgun (WGS) entry which is preliminary data.</text>
</comment>
<dbReference type="GO" id="GO:0020037">
    <property type="term" value="F:heme binding"/>
    <property type="evidence" value="ECO:0007669"/>
    <property type="project" value="InterPro"/>
</dbReference>
<evidence type="ECO:0000256" key="6">
    <source>
        <dbReference type="ARBA" id="ARBA00023033"/>
    </source>
</evidence>
<comment type="pathway">
    <text evidence="2">Mycotoxin biosynthesis.</text>
</comment>
<dbReference type="Proteomes" id="UP000813444">
    <property type="component" value="Unassembled WGS sequence"/>
</dbReference>
<keyword evidence="6" id="KW-0560">Oxidoreductase</keyword>
<name>A0A8K0SGF1_9HYPO</name>
<dbReference type="PANTHER" id="PTHR47582">
    <property type="entry name" value="P450, PUTATIVE (EUROFUNG)-RELATED"/>
    <property type="match status" value="1"/>
</dbReference>
<evidence type="ECO:0000313" key="9">
    <source>
        <dbReference type="Proteomes" id="UP000813444"/>
    </source>
</evidence>
<dbReference type="InterPro" id="IPR002403">
    <property type="entry name" value="Cyt_P450_E_grp-IV"/>
</dbReference>
<reference evidence="8" key="1">
    <citation type="journal article" date="2021" name="Nat. Commun.">
        <title>Genetic determinants of endophytism in the Arabidopsis root mycobiome.</title>
        <authorList>
            <person name="Mesny F."/>
            <person name="Miyauchi S."/>
            <person name="Thiergart T."/>
            <person name="Pickel B."/>
            <person name="Atanasova L."/>
            <person name="Karlsson M."/>
            <person name="Huettel B."/>
            <person name="Barry K.W."/>
            <person name="Haridas S."/>
            <person name="Chen C."/>
            <person name="Bauer D."/>
            <person name="Andreopoulos W."/>
            <person name="Pangilinan J."/>
            <person name="LaButti K."/>
            <person name="Riley R."/>
            <person name="Lipzen A."/>
            <person name="Clum A."/>
            <person name="Drula E."/>
            <person name="Henrissat B."/>
            <person name="Kohler A."/>
            <person name="Grigoriev I.V."/>
            <person name="Martin F.M."/>
            <person name="Hacquard S."/>
        </authorList>
    </citation>
    <scope>NUCLEOTIDE SEQUENCE</scope>
    <source>
        <strain evidence="8">MPI-CAGE-CH-0235</strain>
    </source>
</reference>
<gene>
    <name evidence="8" type="ORF">B0I35DRAFT_454335</name>
</gene>
<dbReference type="Gene3D" id="1.10.630.10">
    <property type="entry name" value="Cytochrome P450"/>
    <property type="match status" value="1"/>
</dbReference>
<proteinExistence type="inferred from homology"/>
<organism evidence="8 9">
    <name type="scientific">Stachybotrys elegans</name>
    <dbReference type="NCBI Taxonomy" id="80388"/>
    <lineage>
        <taxon>Eukaryota</taxon>
        <taxon>Fungi</taxon>
        <taxon>Dikarya</taxon>
        <taxon>Ascomycota</taxon>
        <taxon>Pezizomycotina</taxon>
        <taxon>Sordariomycetes</taxon>
        <taxon>Hypocreomycetidae</taxon>
        <taxon>Hypocreales</taxon>
        <taxon>Stachybotryaceae</taxon>
        <taxon>Stachybotrys</taxon>
    </lineage>
</organism>
<dbReference type="GO" id="GO:0004497">
    <property type="term" value="F:monooxygenase activity"/>
    <property type="evidence" value="ECO:0007669"/>
    <property type="project" value="UniProtKB-KW"/>
</dbReference>
<dbReference type="OrthoDB" id="1470350at2759"/>
<evidence type="ECO:0000256" key="3">
    <source>
        <dbReference type="ARBA" id="ARBA00010617"/>
    </source>
</evidence>
<dbReference type="PRINTS" id="PR00465">
    <property type="entry name" value="EP450IV"/>
</dbReference>
<comment type="similarity">
    <text evidence="3">Belongs to the cytochrome P450 family.</text>
</comment>
<feature type="binding site" description="axial binding residue" evidence="7">
    <location>
        <position position="421"/>
    </location>
    <ligand>
        <name>heme</name>
        <dbReference type="ChEBI" id="CHEBI:30413"/>
    </ligand>
    <ligandPart>
        <name>Fe</name>
        <dbReference type="ChEBI" id="CHEBI:18248"/>
    </ligandPart>
</feature>